<comment type="caution">
    <text evidence="2">The sequence shown here is derived from an EMBL/GenBank/DDBJ whole genome shotgun (WGS) entry which is preliminary data.</text>
</comment>
<dbReference type="Gene3D" id="3.40.50.1000">
    <property type="entry name" value="HAD superfamily/HAD-like"/>
    <property type="match status" value="1"/>
</dbReference>
<dbReference type="InterPro" id="IPR001830">
    <property type="entry name" value="Glyco_trans_20"/>
</dbReference>
<dbReference type="PANTHER" id="PTHR10788">
    <property type="entry name" value="TREHALOSE-6-PHOSPHATE SYNTHASE"/>
    <property type="match status" value="1"/>
</dbReference>
<dbReference type="GO" id="GO:0004805">
    <property type="term" value="F:trehalose-phosphatase activity"/>
    <property type="evidence" value="ECO:0007669"/>
    <property type="project" value="TreeGrafter"/>
</dbReference>
<dbReference type="GO" id="GO:0005829">
    <property type="term" value="C:cytosol"/>
    <property type="evidence" value="ECO:0007669"/>
    <property type="project" value="TreeGrafter"/>
</dbReference>
<protein>
    <recommendedName>
        <fullName evidence="4">Alpha,alpha-trehalose-phosphate synthase (UDP-forming)</fullName>
    </recommendedName>
</protein>
<dbReference type="InterPro" id="IPR003337">
    <property type="entry name" value="Trehalose_PPase"/>
</dbReference>
<evidence type="ECO:0008006" key="4">
    <source>
        <dbReference type="Google" id="ProtNLM"/>
    </source>
</evidence>
<dbReference type="GO" id="GO:0003825">
    <property type="term" value="F:alpha,alpha-trehalose-phosphate synthase (UDP-forming) activity"/>
    <property type="evidence" value="ECO:0007669"/>
    <property type="project" value="TreeGrafter"/>
</dbReference>
<dbReference type="InterPro" id="IPR036412">
    <property type="entry name" value="HAD-like_sf"/>
</dbReference>
<dbReference type="Pfam" id="PF00982">
    <property type="entry name" value="Glyco_transf_20"/>
    <property type="match status" value="1"/>
</dbReference>
<reference evidence="2" key="1">
    <citation type="submission" date="2021-02" db="EMBL/GenBank/DDBJ databases">
        <authorList>
            <person name="Dougan E. K."/>
            <person name="Rhodes N."/>
            <person name="Thang M."/>
            <person name="Chan C."/>
        </authorList>
    </citation>
    <scope>NUCLEOTIDE SEQUENCE</scope>
</reference>
<dbReference type="AlphaFoldDB" id="A0A813K3W4"/>
<dbReference type="EMBL" id="CAJNNW010027269">
    <property type="protein sequence ID" value="CAE8690506.1"/>
    <property type="molecule type" value="Genomic_DNA"/>
</dbReference>
<dbReference type="GO" id="GO:0005992">
    <property type="term" value="P:trehalose biosynthetic process"/>
    <property type="evidence" value="ECO:0007669"/>
    <property type="project" value="InterPro"/>
</dbReference>
<name>A0A813K3W4_POLGL</name>
<dbReference type="SUPFAM" id="SSF53756">
    <property type="entry name" value="UDP-Glycosyltransferase/glycogen phosphorylase"/>
    <property type="match status" value="1"/>
</dbReference>
<dbReference type="PANTHER" id="PTHR10788:SF106">
    <property type="entry name" value="BCDNA.GH08860"/>
    <property type="match status" value="1"/>
</dbReference>
<dbReference type="Pfam" id="PF02358">
    <property type="entry name" value="Trehalose_PPase"/>
    <property type="match status" value="1"/>
</dbReference>
<dbReference type="Gene3D" id="3.30.70.1020">
    <property type="entry name" value="Trehalose-6-phosphate phosphatase related protein, domain 2"/>
    <property type="match status" value="1"/>
</dbReference>
<comment type="similarity">
    <text evidence="1">In the N-terminal section; belongs to the glycosyltransferase 20 family.</text>
</comment>
<dbReference type="Proteomes" id="UP000626109">
    <property type="component" value="Unassembled WGS sequence"/>
</dbReference>
<dbReference type="Gene3D" id="3.40.50.2000">
    <property type="entry name" value="Glycogen Phosphorylase B"/>
    <property type="match status" value="1"/>
</dbReference>
<dbReference type="InterPro" id="IPR023214">
    <property type="entry name" value="HAD_sf"/>
</dbReference>
<organism evidence="2 3">
    <name type="scientific">Polarella glacialis</name>
    <name type="common">Dinoflagellate</name>
    <dbReference type="NCBI Taxonomy" id="89957"/>
    <lineage>
        <taxon>Eukaryota</taxon>
        <taxon>Sar</taxon>
        <taxon>Alveolata</taxon>
        <taxon>Dinophyceae</taxon>
        <taxon>Suessiales</taxon>
        <taxon>Suessiaceae</taxon>
        <taxon>Polarella</taxon>
    </lineage>
</organism>
<evidence type="ECO:0000313" key="3">
    <source>
        <dbReference type="Proteomes" id="UP000626109"/>
    </source>
</evidence>
<evidence type="ECO:0000256" key="1">
    <source>
        <dbReference type="ARBA" id="ARBA00005409"/>
    </source>
</evidence>
<proteinExistence type="inferred from homology"/>
<accession>A0A813K3W4</accession>
<feature type="non-terminal residue" evidence="2">
    <location>
        <position position="635"/>
    </location>
</feature>
<dbReference type="SUPFAM" id="SSF56784">
    <property type="entry name" value="HAD-like"/>
    <property type="match status" value="1"/>
</dbReference>
<gene>
    <name evidence="2" type="ORF">PGLA2088_LOCUS26986</name>
</gene>
<sequence>ATRERIRELFGVFGDRKIIVASDKLEEKKGIPHKIMAFHKFLQKNPEWAKECVFLQLVEAAEESEDGLAETTEANKRLLEQVYQMVGEVNSAFGSIGHMPLHFLYKDVSRCDLTALMVKAHVFMDTPLRDTLSRSAHEFVWCQEETETGVLILSEFSGSAQSLRAAAVCVNPWDTNGFADAIQEALEMDEPDRLELHRYGQRHVFDHSLRRWASSFLDELLTAESECEDERLQIPPPMDHDSAVNAMRKASQRILMFGFSGTLLQRQDKIHVKIRPKISPTLRANLQVLASDTHTHVIILSGLERKILQQAIGKIPCWIIAEGGMCYREPDGTWVSNMEQLDKEWMGPVKDIMSYFAARTPGSNVIETNNSVSWHYQKRQGDHAAIQSKDLLIHLWAGPLLSAPAEVVVGTDSVSVRPTGVGKASQLEKILLKICAEEGSTTPSEDWLSGEAAAFVISDLIAKDEDVFLMVQKFFEFESHEQRKAPGNAAALPETNSIRRGMSDVEMWMAGDRGRSACDEDSLEANSKSLGNMNLFTRRSLAQAGLDGDQNVWEDENFGPIKETASEPDLFADHNDDVQEEHASGVPEHVCVMTCTVSRKPTRAMYHLADTSDVAFLVARFAREIRQSNKANESE</sequence>
<evidence type="ECO:0000313" key="2">
    <source>
        <dbReference type="EMBL" id="CAE8690506.1"/>
    </source>
</evidence>